<dbReference type="OrthoDB" id="8853836at2"/>
<feature type="compositionally biased region" description="Low complexity" evidence="1">
    <location>
        <begin position="1"/>
        <end position="14"/>
    </location>
</feature>
<dbReference type="RefSeq" id="WP_121085316.1">
    <property type="nucleotide sequence ID" value="NZ_RBZU01000003.1"/>
</dbReference>
<evidence type="ECO:0000313" key="2">
    <source>
        <dbReference type="EMBL" id="RKP56368.1"/>
    </source>
</evidence>
<sequence>MDGTQATTQTGAAGLMDSTESQFESFYNAGAFEPSGEPPKESQGADQSASSNADQTAQTGQQDDATTQHGQGDDPTAQTEQGAEAPTYESLDALLTSLKVDPTSVMKLHVTTKIDGVETQVPLEQVLKSYQLEGHVNNKSIELSNQRAAFEQERQAFRTAFQQQFTHNQNLGNLALQMLNHDYQKVDWGRLRVENPAEFAAMQSDFQQRQGQIQNHLAQLQQQQALAQQHQQTTLQQSIAAENERMLGLRPEWRDRAAFAKDKDQMTQYARGLGFKDAELSQIFDHRYMLILHDAARYQALQANAPQALKQVRQAPVVAKPGSRTDVNPQEARRAQAVERFNRNPRDIDAQTALFDTFG</sequence>
<name>A0A494Y2X8_9BURK</name>
<organism evidence="2 3">
    <name type="scientific">Pararobbsia silviterrae</name>
    <dbReference type="NCBI Taxonomy" id="1792498"/>
    <lineage>
        <taxon>Bacteria</taxon>
        <taxon>Pseudomonadati</taxon>
        <taxon>Pseudomonadota</taxon>
        <taxon>Betaproteobacteria</taxon>
        <taxon>Burkholderiales</taxon>
        <taxon>Burkholderiaceae</taxon>
        <taxon>Pararobbsia</taxon>
    </lineage>
</organism>
<comment type="caution">
    <text evidence="2">The sequence shown here is derived from an EMBL/GenBank/DDBJ whole genome shotgun (WGS) entry which is preliminary data.</text>
</comment>
<proteinExistence type="predicted"/>
<keyword evidence="3" id="KW-1185">Reference proteome</keyword>
<dbReference type="Proteomes" id="UP000270342">
    <property type="component" value="Unassembled WGS sequence"/>
</dbReference>
<evidence type="ECO:0000313" key="3">
    <source>
        <dbReference type="Proteomes" id="UP000270342"/>
    </source>
</evidence>
<evidence type="ECO:0000256" key="1">
    <source>
        <dbReference type="SAM" id="MobiDB-lite"/>
    </source>
</evidence>
<gene>
    <name evidence="2" type="ORF">D7S86_08185</name>
</gene>
<accession>A0A494Y2X8</accession>
<feature type="compositionally biased region" description="Low complexity" evidence="1">
    <location>
        <begin position="53"/>
        <end position="74"/>
    </location>
</feature>
<feature type="region of interest" description="Disordered" evidence="1">
    <location>
        <begin position="1"/>
        <end position="84"/>
    </location>
</feature>
<reference evidence="2 3" key="1">
    <citation type="submission" date="2018-10" db="EMBL/GenBank/DDBJ databases">
        <title>Robbsia sp. DHC34, isolated from soil.</title>
        <authorList>
            <person name="Gao Z.-H."/>
            <person name="Qiu L.-H."/>
        </authorList>
    </citation>
    <scope>NUCLEOTIDE SEQUENCE [LARGE SCALE GENOMIC DNA]</scope>
    <source>
        <strain evidence="2 3">DHC34</strain>
    </source>
</reference>
<protein>
    <submittedName>
        <fullName evidence="2">Uncharacterized protein</fullName>
    </submittedName>
</protein>
<dbReference type="AlphaFoldDB" id="A0A494Y2X8"/>
<dbReference type="EMBL" id="RBZU01000003">
    <property type="protein sequence ID" value="RKP56368.1"/>
    <property type="molecule type" value="Genomic_DNA"/>
</dbReference>